<reference evidence="1" key="2">
    <citation type="journal article" date="2015" name="Data Brief">
        <title>Shoot transcriptome of the giant reed, Arundo donax.</title>
        <authorList>
            <person name="Barrero R.A."/>
            <person name="Guerrero F.D."/>
            <person name="Moolhuijzen P."/>
            <person name="Goolsby J.A."/>
            <person name="Tidwell J."/>
            <person name="Bellgard S.E."/>
            <person name="Bellgard M.I."/>
        </authorList>
    </citation>
    <scope>NUCLEOTIDE SEQUENCE</scope>
    <source>
        <tissue evidence="1">Shoot tissue taken approximately 20 cm above the soil surface</tissue>
    </source>
</reference>
<evidence type="ECO:0000313" key="1">
    <source>
        <dbReference type="EMBL" id="JAE01773.1"/>
    </source>
</evidence>
<reference evidence="1" key="1">
    <citation type="submission" date="2014-09" db="EMBL/GenBank/DDBJ databases">
        <authorList>
            <person name="Magalhaes I.L.F."/>
            <person name="Oliveira U."/>
            <person name="Santos F.R."/>
            <person name="Vidigal T.H.D.A."/>
            <person name="Brescovit A.D."/>
            <person name="Santos A.J."/>
        </authorList>
    </citation>
    <scope>NUCLEOTIDE SEQUENCE</scope>
    <source>
        <tissue evidence="1">Shoot tissue taken approximately 20 cm above the soil surface</tissue>
    </source>
</reference>
<protein>
    <submittedName>
        <fullName evidence="1">Uncharacterized protein</fullName>
    </submittedName>
</protein>
<organism evidence="1">
    <name type="scientific">Arundo donax</name>
    <name type="common">Giant reed</name>
    <name type="synonym">Donax arundinaceus</name>
    <dbReference type="NCBI Taxonomy" id="35708"/>
    <lineage>
        <taxon>Eukaryota</taxon>
        <taxon>Viridiplantae</taxon>
        <taxon>Streptophyta</taxon>
        <taxon>Embryophyta</taxon>
        <taxon>Tracheophyta</taxon>
        <taxon>Spermatophyta</taxon>
        <taxon>Magnoliopsida</taxon>
        <taxon>Liliopsida</taxon>
        <taxon>Poales</taxon>
        <taxon>Poaceae</taxon>
        <taxon>PACMAD clade</taxon>
        <taxon>Arundinoideae</taxon>
        <taxon>Arundineae</taxon>
        <taxon>Arundo</taxon>
    </lineage>
</organism>
<sequence length="27" mass="3402">MCILFIDIQINQLDPFWWYLKFIVLKT</sequence>
<accession>A0A0A9F0E9</accession>
<dbReference type="EMBL" id="GBRH01196123">
    <property type="protein sequence ID" value="JAE01773.1"/>
    <property type="molecule type" value="Transcribed_RNA"/>
</dbReference>
<dbReference type="AlphaFoldDB" id="A0A0A9F0E9"/>
<proteinExistence type="predicted"/>
<name>A0A0A9F0E9_ARUDO</name>